<evidence type="ECO:0000256" key="2">
    <source>
        <dbReference type="ARBA" id="ARBA00022679"/>
    </source>
</evidence>
<dbReference type="Gene3D" id="3.40.50.12710">
    <property type="match status" value="1"/>
</dbReference>
<dbReference type="PANTHER" id="PTHR12049">
    <property type="entry name" value="PROTEIN ARGININE METHYLTRANSFERASE NDUFAF7, MITOCHONDRIAL"/>
    <property type="match status" value="1"/>
</dbReference>
<comment type="caution">
    <text evidence="3">The sequence shown here is derived from an EMBL/GenBank/DDBJ whole genome shotgun (WGS) entry which is preliminary data.</text>
</comment>
<accession>A0ABS9CSA0</accession>
<evidence type="ECO:0000313" key="4">
    <source>
        <dbReference type="Proteomes" id="UP001200557"/>
    </source>
</evidence>
<keyword evidence="1 3" id="KW-0489">Methyltransferase</keyword>
<name>A0ABS9CSA0_9RHOB</name>
<dbReference type="SUPFAM" id="SSF53335">
    <property type="entry name" value="S-adenosyl-L-methionine-dependent methyltransferases"/>
    <property type="match status" value="1"/>
</dbReference>
<proteinExistence type="predicted"/>
<evidence type="ECO:0000256" key="1">
    <source>
        <dbReference type="ARBA" id="ARBA00022603"/>
    </source>
</evidence>
<protein>
    <submittedName>
        <fullName evidence="3">SAM-dependent methyltransferase</fullName>
        <ecNumber evidence="3">2.1.1.-</ecNumber>
    </submittedName>
</protein>
<gene>
    <name evidence="3" type="ORF">L0664_01550</name>
</gene>
<dbReference type="EMBL" id="JAKGAQ010000001">
    <property type="protein sequence ID" value="MCF2869739.1"/>
    <property type="molecule type" value="Genomic_DNA"/>
</dbReference>
<dbReference type="InterPro" id="IPR029063">
    <property type="entry name" value="SAM-dependent_MTases_sf"/>
</dbReference>
<dbReference type="Pfam" id="PF02636">
    <property type="entry name" value="Methyltransf_28"/>
    <property type="match status" value="1"/>
</dbReference>
<keyword evidence="4" id="KW-1185">Reference proteome</keyword>
<organism evidence="3 4">
    <name type="scientific">Octadecabacter dasysiphoniae</name>
    <dbReference type="NCBI Taxonomy" id="2909341"/>
    <lineage>
        <taxon>Bacteria</taxon>
        <taxon>Pseudomonadati</taxon>
        <taxon>Pseudomonadota</taxon>
        <taxon>Alphaproteobacteria</taxon>
        <taxon>Rhodobacterales</taxon>
        <taxon>Roseobacteraceae</taxon>
        <taxon>Octadecabacter</taxon>
    </lineage>
</organism>
<dbReference type="RefSeq" id="WP_235223868.1">
    <property type="nucleotide sequence ID" value="NZ_JAKGAQ010000001.1"/>
</dbReference>
<dbReference type="PANTHER" id="PTHR12049:SF7">
    <property type="entry name" value="PROTEIN ARGININE METHYLTRANSFERASE NDUFAF7, MITOCHONDRIAL"/>
    <property type="match status" value="1"/>
</dbReference>
<dbReference type="EC" id="2.1.1.-" evidence="3"/>
<sequence>MTTLRDLMAARIAANGPITLADYMAEALMHPTLGYYSTRDPLGVAGDFTTAPEISQMFGELIGLSLAQAWIDQGRPTPFTLAELGPGRGTLMADILRATAKVTGFGDAAHIHLVETSPALRQEQAKRITATWHDDVTTLPDQPLFLVANEFFDALPIRQFHRDPQGWCEVQIGADITAGLSAPAPIALLDHRLNDTKPGDIVEHCPALPAIIQTIATRIADHGGTALILDYGDWRSLGDTLQALQDHAPTDPFENPGHADLTAHVDFEAIANAASPAKFTRLAPQGVFLERLGITQRAQTLAQALSGDPLDQHIAAHRRLTHPEEMGSLFKVMGLYPAAAPPPAGLEP</sequence>
<keyword evidence="2 3" id="KW-0808">Transferase</keyword>
<dbReference type="GO" id="GO:0032259">
    <property type="term" value="P:methylation"/>
    <property type="evidence" value="ECO:0007669"/>
    <property type="project" value="UniProtKB-KW"/>
</dbReference>
<evidence type="ECO:0000313" key="3">
    <source>
        <dbReference type="EMBL" id="MCF2869739.1"/>
    </source>
</evidence>
<dbReference type="GO" id="GO:0008168">
    <property type="term" value="F:methyltransferase activity"/>
    <property type="evidence" value="ECO:0007669"/>
    <property type="project" value="UniProtKB-KW"/>
</dbReference>
<dbReference type="InterPro" id="IPR003788">
    <property type="entry name" value="NDUFAF7"/>
</dbReference>
<reference evidence="3 4" key="1">
    <citation type="submission" date="2022-01" db="EMBL/GenBank/DDBJ databases">
        <title>Octadecabacter sp. nov., isolated from a marine alga.</title>
        <authorList>
            <person name="Jin M.S."/>
            <person name="Kim H.M."/>
            <person name="Han D.M."/>
            <person name="Jung J.J."/>
            <person name="Jeon C.O."/>
        </authorList>
    </citation>
    <scope>NUCLEOTIDE SEQUENCE [LARGE SCALE GENOMIC DNA]</scope>
    <source>
        <strain evidence="3 4">G9-8</strain>
    </source>
</reference>
<dbReference type="InterPro" id="IPR038375">
    <property type="entry name" value="NDUFAF7_sf"/>
</dbReference>
<dbReference type="Proteomes" id="UP001200557">
    <property type="component" value="Unassembled WGS sequence"/>
</dbReference>